<name>A0A1B2IAK9_9CAUD</name>
<organism evidence="2 3">
    <name type="scientific">Erwinia phage vB_EamM_Asesino</name>
    <dbReference type="NCBI Taxonomy" id="1883370"/>
    <lineage>
        <taxon>Viruses</taxon>
        <taxon>Duplodnaviria</taxon>
        <taxon>Heunggongvirae</taxon>
        <taxon>Uroviricota</taxon>
        <taxon>Caudoviricetes</taxon>
        <taxon>Chimalliviridae</taxon>
        <taxon>Erskinevirus</taxon>
        <taxon>Erskinevirus asesino</taxon>
    </lineage>
</organism>
<dbReference type="EMBL" id="KX397364">
    <property type="protein sequence ID" value="ANZ48255.1"/>
    <property type="molecule type" value="Genomic_DNA"/>
</dbReference>
<evidence type="ECO:0000313" key="3">
    <source>
        <dbReference type="Proteomes" id="UP000202181"/>
    </source>
</evidence>
<reference evidence="2" key="1">
    <citation type="submission" date="2016-06" db="EMBL/GenBank/DDBJ databases">
        <authorList>
            <person name="Berg J.A."/>
            <person name="Hyde J.R."/>
            <person name="Breakwell D.P."/>
            <person name="Hope S."/>
            <person name="Grose J.H."/>
        </authorList>
    </citation>
    <scope>NUCLEOTIDE SEQUENCE [LARGE SCALE GENOMIC DNA]</scope>
</reference>
<evidence type="ECO:0000313" key="2">
    <source>
        <dbReference type="EMBL" id="ANZ48255.1"/>
    </source>
</evidence>
<keyword evidence="3" id="KW-1185">Reference proteome</keyword>
<protein>
    <submittedName>
        <fullName evidence="2">Uncharacterized protein</fullName>
    </submittedName>
</protein>
<sequence>MSEEVKYQAFDGNVDDEDSLLRETQQLRIRLANDMASESQVHKDLKAVDRIDRLLNSVDKQILSKRKIKAAEKGAEATQDVANALNGFLMQRAGVGIKRHDAPPEENVGYQPPRPRIEDIDLNPGQLAPVGDAIDVGHIMQAAYSRSKQTSEDDEG</sequence>
<evidence type="ECO:0000256" key="1">
    <source>
        <dbReference type="SAM" id="MobiDB-lite"/>
    </source>
</evidence>
<dbReference type="GeneID" id="29057192"/>
<dbReference type="KEGG" id="vg:29057192"/>
<feature type="region of interest" description="Disordered" evidence="1">
    <location>
        <begin position="97"/>
        <end position="125"/>
    </location>
</feature>
<dbReference type="OrthoDB" id="20574at10239"/>
<proteinExistence type="predicted"/>
<dbReference type="Proteomes" id="UP000202181">
    <property type="component" value="Segment"/>
</dbReference>
<dbReference type="RefSeq" id="YP_009290860.1">
    <property type="nucleotide sequence ID" value="NC_031107.2"/>
</dbReference>
<gene>
    <name evidence="2" type="ORF">ASESINO_242</name>
</gene>
<accession>A0A1B2IAK9</accession>